<dbReference type="Proteomes" id="UP000053989">
    <property type="component" value="Unassembled WGS sequence"/>
</dbReference>
<dbReference type="AlphaFoldDB" id="A0A0C3EJV9"/>
<keyword evidence="2" id="KW-1185">Reference proteome</keyword>
<reference evidence="2" key="2">
    <citation type="submission" date="2015-01" db="EMBL/GenBank/DDBJ databases">
        <title>Evolutionary Origins and Diversification of the Mycorrhizal Mutualists.</title>
        <authorList>
            <consortium name="DOE Joint Genome Institute"/>
            <consortium name="Mycorrhizal Genomics Consortium"/>
            <person name="Kohler A."/>
            <person name="Kuo A."/>
            <person name="Nagy L.G."/>
            <person name="Floudas D."/>
            <person name="Copeland A."/>
            <person name="Barry K.W."/>
            <person name="Cichocki N."/>
            <person name="Veneault-Fourrey C."/>
            <person name="LaButti K."/>
            <person name="Lindquist E.A."/>
            <person name="Lipzen A."/>
            <person name="Lundell T."/>
            <person name="Morin E."/>
            <person name="Murat C."/>
            <person name="Riley R."/>
            <person name="Ohm R."/>
            <person name="Sun H."/>
            <person name="Tunlid A."/>
            <person name="Henrissat B."/>
            <person name="Grigoriev I.V."/>
            <person name="Hibbett D.S."/>
            <person name="Martin F."/>
        </authorList>
    </citation>
    <scope>NUCLEOTIDE SEQUENCE [LARGE SCALE GENOMIC DNA]</scope>
    <source>
        <strain evidence="2">Foug A</strain>
    </source>
</reference>
<reference evidence="1 2" key="1">
    <citation type="submission" date="2014-04" db="EMBL/GenBank/DDBJ databases">
        <authorList>
            <consortium name="DOE Joint Genome Institute"/>
            <person name="Kuo A."/>
            <person name="Kohler A."/>
            <person name="Nagy L.G."/>
            <person name="Floudas D."/>
            <person name="Copeland A."/>
            <person name="Barry K.W."/>
            <person name="Cichocki N."/>
            <person name="Veneault-Fourrey C."/>
            <person name="LaButti K."/>
            <person name="Lindquist E.A."/>
            <person name="Lipzen A."/>
            <person name="Lundell T."/>
            <person name="Morin E."/>
            <person name="Murat C."/>
            <person name="Sun H."/>
            <person name="Tunlid A."/>
            <person name="Henrissat B."/>
            <person name="Grigoriev I.V."/>
            <person name="Hibbett D.S."/>
            <person name="Martin F."/>
            <person name="Nordberg H.P."/>
            <person name="Cantor M.N."/>
            <person name="Hua S.X."/>
        </authorList>
    </citation>
    <scope>NUCLEOTIDE SEQUENCE [LARGE SCALE GENOMIC DNA]</scope>
    <source>
        <strain evidence="1 2">Foug A</strain>
    </source>
</reference>
<accession>A0A0C3EJV9</accession>
<dbReference type="EMBL" id="KN822010">
    <property type="protein sequence ID" value="KIM68186.1"/>
    <property type="molecule type" value="Genomic_DNA"/>
</dbReference>
<sequence>MDPMETFGVVSGWLHGAGTSASSVFAPMLPRHPGLKGRLDRVNALKMWFLIFRVDVYIQ</sequence>
<evidence type="ECO:0000313" key="2">
    <source>
        <dbReference type="Proteomes" id="UP000053989"/>
    </source>
</evidence>
<dbReference type="InParanoid" id="A0A0C3EJV9"/>
<organism evidence="1 2">
    <name type="scientific">Scleroderma citrinum Foug A</name>
    <dbReference type="NCBI Taxonomy" id="1036808"/>
    <lineage>
        <taxon>Eukaryota</taxon>
        <taxon>Fungi</taxon>
        <taxon>Dikarya</taxon>
        <taxon>Basidiomycota</taxon>
        <taxon>Agaricomycotina</taxon>
        <taxon>Agaricomycetes</taxon>
        <taxon>Agaricomycetidae</taxon>
        <taxon>Boletales</taxon>
        <taxon>Sclerodermatineae</taxon>
        <taxon>Sclerodermataceae</taxon>
        <taxon>Scleroderma</taxon>
    </lineage>
</organism>
<proteinExistence type="predicted"/>
<evidence type="ECO:0000313" key="1">
    <source>
        <dbReference type="EMBL" id="KIM68186.1"/>
    </source>
</evidence>
<protein>
    <submittedName>
        <fullName evidence="1">Uncharacterized protein</fullName>
    </submittedName>
</protein>
<dbReference type="HOGENOM" id="CLU_2962227_0_0_1"/>
<name>A0A0C3EJV9_9AGAM</name>
<gene>
    <name evidence="1" type="ORF">SCLCIDRAFT_20591</name>
</gene>